<dbReference type="CDD" id="cd06532">
    <property type="entry name" value="Glyco_transf_25"/>
    <property type="match status" value="1"/>
</dbReference>
<sequence length="212" mass="25267">MLFDLINVMYINLEERKDRRINVEKELHKIGIDNPERFNAIKLTNGALGCSMSHLKCLEIAKKNNFDYILICEDDIEFLDPELFLSQLKRFLDFNNRWDVVLIAGNNMIPYVPVNDTCIKIYNCQTTTGYIVKKTYYDTLIQNYKEGIGKLLKEPTNNNYKIDKYWLNLQKVDRWYLIIPLTIVQRDDYSDIEKKVTNFKNYMLNYNKAYKN</sequence>
<dbReference type="SUPFAM" id="SSF53448">
    <property type="entry name" value="Nucleotide-diphospho-sugar transferases"/>
    <property type="match status" value="1"/>
</dbReference>
<dbReference type="InterPro" id="IPR029044">
    <property type="entry name" value="Nucleotide-diphossugar_trans"/>
</dbReference>
<evidence type="ECO:0000313" key="2">
    <source>
        <dbReference type="EMBL" id="QHT31429.1"/>
    </source>
</evidence>
<name>A0A6C0ESX4_9ZZZZ</name>
<dbReference type="Pfam" id="PF01755">
    <property type="entry name" value="Glyco_transf_25"/>
    <property type="match status" value="1"/>
</dbReference>
<reference evidence="2" key="1">
    <citation type="journal article" date="2020" name="Nature">
        <title>Giant virus diversity and host interactions through global metagenomics.</title>
        <authorList>
            <person name="Schulz F."/>
            <person name="Roux S."/>
            <person name="Paez-Espino D."/>
            <person name="Jungbluth S."/>
            <person name="Walsh D.A."/>
            <person name="Denef V.J."/>
            <person name="McMahon K.D."/>
            <person name="Konstantinidis K.T."/>
            <person name="Eloe-Fadrosh E.A."/>
            <person name="Kyrpides N.C."/>
            <person name="Woyke T."/>
        </authorList>
    </citation>
    <scope>NUCLEOTIDE SEQUENCE</scope>
    <source>
        <strain evidence="2">GVMAG-M-3300009155-2</strain>
    </source>
</reference>
<feature type="domain" description="Glycosyl transferase family 25" evidence="1">
    <location>
        <begin position="42"/>
        <end position="102"/>
    </location>
</feature>
<organism evidence="2">
    <name type="scientific">viral metagenome</name>
    <dbReference type="NCBI Taxonomy" id="1070528"/>
    <lineage>
        <taxon>unclassified sequences</taxon>
        <taxon>metagenomes</taxon>
        <taxon>organismal metagenomes</taxon>
    </lineage>
</organism>
<dbReference type="EMBL" id="MN738919">
    <property type="protein sequence ID" value="QHT31429.1"/>
    <property type="molecule type" value="Genomic_DNA"/>
</dbReference>
<evidence type="ECO:0000259" key="1">
    <source>
        <dbReference type="Pfam" id="PF01755"/>
    </source>
</evidence>
<protein>
    <recommendedName>
        <fullName evidence="1">Glycosyl transferase family 25 domain-containing protein</fullName>
    </recommendedName>
</protein>
<dbReference type="InterPro" id="IPR002654">
    <property type="entry name" value="Glyco_trans_25"/>
</dbReference>
<dbReference type="AlphaFoldDB" id="A0A6C0ESX4"/>
<accession>A0A6C0ESX4</accession>
<proteinExistence type="predicted"/>